<dbReference type="GO" id="GO:0012505">
    <property type="term" value="C:endomembrane system"/>
    <property type="evidence" value="ECO:0007669"/>
    <property type="project" value="UniProtKB-SubCell"/>
</dbReference>
<feature type="compositionally biased region" description="Low complexity" evidence="6">
    <location>
        <begin position="1"/>
        <end position="11"/>
    </location>
</feature>
<dbReference type="Proteomes" id="UP000541610">
    <property type="component" value="Unassembled WGS sequence"/>
</dbReference>
<dbReference type="GO" id="GO:0030026">
    <property type="term" value="P:intracellular manganese ion homeostasis"/>
    <property type="evidence" value="ECO:0007669"/>
    <property type="project" value="InterPro"/>
</dbReference>
<dbReference type="GO" id="GO:0005384">
    <property type="term" value="F:manganese ion transmembrane transporter activity"/>
    <property type="evidence" value="ECO:0007669"/>
    <property type="project" value="InterPro"/>
</dbReference>
<feature type="region of interest" description="Disordered" evidence="6">
    <location>
        <begin position="1"/>
        <end position="44"/>
    </location>
</feature>
<evidence type="ECO:0000256" key="3">
    <source>
        <dbReference type="ARBA" id="ARBA00022692"/>
    </source>
</evidence>
<evidence type="ECO:0000256" key="6">
    <source>
        <dbReference type="SAM" id="MobiDB-lite"/>
    </source>
</evidence>
<reference evidence="8 9" key="1">
    <citation type="submission" date="2020-04" db="EMBL/GenBank/DDBJ databases">
        <title>Perkinsus olseni comparative genomics.</title>
        <authorList>
            <person name="Bogema D.R."/>
        </authorList>
    </citation>
    <scope>NUCLEOTIDE SEQUENCE [LARGE SCALE GENOMIC DNA]</scope>
    <source>
        <strain evidence="8">00978-12</strain>
    </source>
</reference>
<comment type="similarity">
    <text evidence="2">Belongs to the CCC1 family.</text>
</comment>
<evidence type="ECO:0000313" key="9">
    <source>
        <dbReference type="Proteomes" id="UP000541610"/>
    </source>
</evidence>
<evidence type="ECO:0000256" key="4">
    <source>
        <dbReference type="ARBA" id="ARBA00022989"/>
    </source>
</evidence>
<name>A0A7J6PJU7_PEROL</name>
<dbReference type="Pfam" id="PF01988">
    <property type="entry name" value="VIT1"/>
    <property type="match status" value="1"/>
</dbReference>
<sequence>MSATSPTSSSSLVGGHDMLEGRRTGSIDSSSCSAATQGDMERRPSRRLTKYRLWHFDEMRGSSDPDTEQGHQMVSPLLFYFGGAVDIGFTSTCTLVAAGLDLNFREKSLSSIISTIGLAAVLALNAGVDSFGSDRAAIHHYNHEFSRERWEHDIAPEHEVEEYVNYATNIGVPAADAEKIALMMVQHQQLSIPHHLVFELGLLRPCCYHQPQYFAASRMAGIMIGFLSAVGLASIFPKGSHLDLGIMWACGSLVLPILRYRHLWNLPQFKRFVLTQSVYFASVLLLARRLPYCPAQDQHE</sequence>
<proteinExistence type="inferred from homology"/>
<feature type="transmembrane region" description="Helical" evidence="7">
    <location>
        <begin position="109"/>
        <end position="128"/>
    </location>
</feature>
<feature type="compositionally biased region" description="Polar residues" evidence="6">
    <location>
        <begin position="26"/>
        <end position="36"/>
    </location>
</feature>
<dbReference type="EMBL" id="JABANP010000013">
    <property type="protein sequence ID" value="KAF4696197.1"/>
    <property type="molecule type" value="Genomic_DNA"/>
</dbReference>
<keyword evidence="5 7" id="KW-0472">Membrane</keyword>
<protein>
    <submittedName>
        <fullName evidence="8">Uncharacterized protein</fullName>
    </submittedName>
</protein>
<feature type="transmembrane region" description="Helical" evidence="7">
    <location>
        <begin position="242"/>
        <end position="260"/>
    </location>
</feature>
<dbReference type="InterPro" id="IPR008217">
    <property type="entry name" value="Ccc1_fam"/>
</dbReference>
<gene>
    <name evidence="8" type="ORF">FOZ60_001874</name>
</gene>
<keyword evidence="4 7" id="KW-1133">Transmembrane helix</keyword>
<accession>A0A7J6PJU7</accession>
<evidence type="ECO:0000256" key="7">
    <source>
        <dbReference type="SAM" id="Phobius"/>
    </source>
</evidence>
<dbReference type="OrthoDB" id="10359826at2759"/>
<dbReference type="AlphaFoldDB" id="A0A7J6PJU7"/>
<comment type="subcellular location">
    <subcellularLocation>
        <location evidence="1">Endomembrane system</location>
        <topology evidence="1">Multi-pass membrane protein</topology>
    </subcellularLocation>
</comment>
<organism evidence="8 9">
    <name type="scientific">Perkinsus olseni</name>
    <name type="common">Perkinsus atlanticus</name>
    <dbReference type="NCBI Taxonomy" id="32597"/>
    <lineage>
        <taxon>Eukaryota</taxon>
        <taxon>Sar</taxon>
        <taxon>Alveolata</taxon>
        <taxon>Perkinsozoa</taxon>
        <taxon>Perkinsea</taxon>
        <taxon>Perkinsida</taxon>
        <taxon>Perkinsidae</taxon>
        <taxon>Perkinsus</taxon>
    </lineage>
</organism>
<evidence type="ECO:0000256" key="2">
    <source>
        <dbReference type="ARBA" id="ARBA00007049"/>
    </source>
</evidence>
<feature type="transmembrane region" description="Helical" evidence="7">
    <location>
        <begin position="219"/>
        <end position="236"/>
    </location>
</feature>
<evidence type="ECO:0000256" key="1">
    <source>
        <dbReference type="ARBA" id="ARBA00004127"/>
    </source>
</evidence>
<keyword evidence="3 7" id="KW-0812">Transmembrane</keyword>
<comment type="caution">
    <text evidence="8">The sequence shown here is derived from an EMBL/GenBank/DDBJ whole genome shotgun (WGS) entry which is preliminary data.</text>
</comment>
<evidence type="ECO:0000256" key="5">
    <source>
        <dbReference type="ARBA" id="ARBA00023136"/>
    </source>
</evidence>
<feature type="transmembrane region" description="Helical" evidence="7">
    <location>
        <begin position="77"/>
        <end position="97"/>
    </location>
</feature>
<evidence type="ECO:0000313" key="8">
    <source>
        <dbReference type="EMBL" id="KAF4696197.1"/>
    </source>
</evidence>